<evidence type="ECO:0000256" key="4">
    <source>
        <dbReference type="ARBA" id="ARBA00022827"/>
    </source>
</evidence>
<evidence type="ECO:0000256" key="3">
    <source>
        <dbReference type="ARBA" id="ARBA00022630"/>
    </source>
</evidence>
<dbReference type="PANTHER" id="PTHR43872:SF1">
    <property type="entry name" value="MONOOXYGENASE, PUTATIVE (AFU_ORTHOLOGUE AFUA_8G02570)-RELATED"/>
    <property type="match status" value="1"/>
</dbReference>
<dbReference type="Proteomes" id="UP000733379">
    <property type="component" value="Unassembled WGS sequence"/>
</dbReference>
<proteinExistence type="inferred from homology"/>
<dbReference type="Pfam" id="PF00743">
    <property type="entry name" value="FMO-like"/>
    <property type="match status" value="1"/>
</dbReference>
<dbReference type="Gene3D" id="3.50.50.60">
    <property type="entry name" value="FAD/NAD(P)-binding domain"/>
    <property type="match status" value="3"/>
</dbReference>
<dbReference type="PANTHER" id="PTHR43872">
    <property type="entry name" value="MONOOXYGENASE, PUTATIVE (AFU_ORTHOLOGUE AFUA_8G02570)-RELATED"/>
    <property type="match status" value="1"/>
</dbReference>
<gene>
    <name evidence="7" type="ORF">KO481_40365</name>
</gene>
<reference evidence="7 8" key="1">
    <citation type="submission" date="2021-06" db="EMBL/GenBank/DDBJ databases">
        <title>Actinomycetes sequencing.</title>
        <authorList>
            <person name="Shan Q."/>
        </authorList>
    </citation>
    <scope>NUCLEOTIDE SEQUENCE [LARGE SCALE GENOMIC DNA]</scope>
    <source>
        <strain evidence="7 8">NEAU-G5</strain>
    </source>
</reference>
<keyword evidence="5" id="KW-0560">Oxidoreductase</keyword>
<dbReference type="Pfam" id="PF13450">
    <property type="entry name" value="NAD_binding_8"/>
    <property type="match status" value="1"/>
</dbReference>
<comment type="similarity">
    <text evidence="2">Belongs to the FAD-binding monooxygenase family.</text>
</comment>
<dbReference type="EMBL" id="JAHKNI010000025">
    <property type="protein sequence ID" value="MBU3067761.1"/>
    <property type="molecule type" value="Genomic_DNA"/>
</dbReference>
<dbReference type="InterPro" id="IPR020946">
    <property type="entry name" value="Flavin_mOase-like"/>
</dbReference>
<dbReference type="InterPro" id="IPR036188">
    <property type="entry name" value="FAD/NAD-bd_sf"/>
</dbReference>
<protein>
    <submittedName>
        <fullName evidence="7">NAD(P)/FAD-dependent oxidoreductase</fullName>
    </submittedName>
</protein>
<evidence type="ECO:0000313" key="7">
    <source>
        <dbReference type="EMBL" id="MBU3067761.1"/>
    </source>
</evidence>
<evidence type="ECO:0000256" key="2">
    <source>
        <dbReference type="ARBA" id="ARBA00010139"/>
    </source>
</evidence>
<evidence type="ECO:0000256" key="6">
    <source>
        <dbReference type="ARBA" id="ARBA00023033"/>
    </source>
</evidence>
<evidence type="ECO:0000256" key="1">
    <source>
        <dbReference type="ARBA" id="ARBA00001974"/>
    </source>
</evidence>
<comment type="cofactor">
    <cofactor evidence="1">
        <name>FAD</name>
        <dbReference type="ChEBI" id="CHEBI:57692"/>
    </cofactor>
</comment>
<evidence type="ECO:0000313" key="8">
    <source>
        <dbReference type="Proteomes" id="UP000733379"/>
    </source>
</evidence>
<dbReference type="SUPFAM" id="SSF51905">
    <property type="entry name" value="FAD/NAD(P)-binding domain"/>
    <property type="match status" value="1"/>
</dbReference>
<accession>A0ABS6BBU5</accession>
<name>A0ABS6BBU5_9NOCA</name>
<keyword evidence="6" id="KW-0503">Monooxygenase</keyword>
<keyword evidence="3" id="KW-0285">Flavoprotein</keyword>
<dbReference type="InterPro" id="IPR051820">
    <property type="entry name" value="FAD-binding_MO"/>
</dbReference>
<comment type="caution">
    <text evidence="7">The sequence shown here is derived from an EMBL/GenBank/DDBJ whole genome shotgun (WGS) entry which is preliminary data.</text>
</comment>
<keyword evidence="8" id="KW-1185">Reference proteome</keyword>
<dbReference type="PRINTS" id="PR00411">
    <property type="entry name" value="PNDRDTASEI"/>
</dbReference>
<evidence type="ECO:0000256" key="5">
    <source>
        <dbReference type="ARBA" id="ARBA00023002"/>
    </source>
</evidence>
<organism evidence="7 8">
    <name type="scientific">Nocardia albiluteola</name>
    <dbReference type="NCBI Taxonomy" id="2842303"/>
    <lineage>
        <taxon>Bacteria</taxon>
        <taxon>Bacillati</taxon>
        <taxon>Actinomycetota</taxon>
        <taxon>Actinomycetes</taxon>
        <taxon>Mycobacteriales</taxon>
        <taxon>Nocardiaceae</taxon>
        <taxon>Nocardia</taxon>
    </lineage>
</organism>
<sequence length="500" mass="55741">MPEHVDVLIVGAGLSGIGAAHHIQSAFPERTYAIVEARETTGGTWDLFRYPGLRSDSDMYTLGYQFRPWTRANAIADGKSILRYIRDTAAESGIDRYIHVGHRVVRAEWSSESARWTVAARHGAETVTVTCDFLYVCSGYYHYDAGHTPQFPGIERFGGTVCHPQAWPQDLDYAGKKVVVIGSGATAVSLVPAMADQAAHVTMLQRSPTYILARPREDSLARTLQRVLGSRRAYSVVRWRNILKSTLLYQIGQRRPDFVRSAIRKATIRQLPPGYDVDTHFRPSYRPWDQRVCLAADGDLFSTIRSGRVSVVTDHIEEFTETGLRLESGAELEADIVVTATGLRMLALGGIQLGVDGHDIELPETMSYKGMMLSGVPNFAFAFGGVKISWTLGADLTAEYVVRLLRYLDVHGYEQCVPINDDPTRATRSMLDLQSGYVQRSVHEFPMAGSRFPWKVPSYVINLFRLRNGRIDDGVLRFSRRSGTRTSSRSPRFAGSRALS</sequence>
<keyword evidence="4" id="KW-0274">FAD</keyword>